<evidence type="ECO:0000313" key="4">
    <source>
        <dbReference type="EMBL" id="MDO6121218.1"/>
    </source>
</evidence>
<dbReference type="Pfam" id="PF09940">
    <property type="entry name" value="DUF2172"/>
    <property type="match status" value="1"/>
</dbReference>
<dbReference type="Proteomes" id="UP001177080">
    <property type="component" value="Unassembled WGS sequence"/>
</dbReference>
<feature type="domain" description="UCP01524 winged helix-turn-helix" evidence="2">
    <location>
        <begin position="366"/>
        <end position="433"/>
    </location>
</feature>
<dbReference type="RefSeq" id="WP_244761163.1">
    <property type="nucleotide sequence ID" value="NZ_JALJCJ010000003.1"/>
</dbReference>
<dbReference type="InterPro" id="IPR032622">
    <property type="entry name" value="UCP01524_HTH"/>
</dbReference>
<dbReference type="InterPro" id="IPR036388">
    <property type="entry name" value="WH-like_DNA-bd_sf"/>
</dbReference>
<feature type="domain" description="DUF2172" evidence="1">
    <location>
        <begin position="69"/>
        <end position="159"/>
    </location>
</feature>
<gene>
    <name evidence="4" type="ORF">GB928_008510</name>
</gene>
<feature type="domain" description="DUF4910" evidence="3">
    <location>
        <begin position="18"/>
        <end position="358"/>
    </location>
</feature>
<protein>
    <submittedName>
        <fullName evidence="4">DUF4910 domain-containing protein</fullName>
    </submittedName>
</protein>
<sequence>MTSKIRDFHLADVGGFCHELARQLFPICRSLTGPGVRETLAHLKVLLPDLTVHEVASGTPAFDWVVPDEWTIRDAYIADESGARIVDFRSHNLHIVGYSEPVDIWVDLEELDKHLYSLPDQPTAIPYVTSYYSRRWGFCLPHEQRVSLKPGKYHVVVDADLKPGVLNYGELIIPGETKEEIFISTYVCHPSMANNELSGPVVATALALWASSLERKKYTYRFVFIPETIGSIVYLSRNISHLKSHVIAGFNISCIGDDRAYSYLPSRNGNTLSDKAALHVLKHISPDFARYTWLDRGSDERQYCAPGVDLPMATITRSKYGAYPEYHTSLDDLTLVTPTGLAGGFEALKKAIEAVEHNARFKVAVFGEPQLGRRGLYPTVSARGSADAVRGMMNLISYCDGERSLLEIADIIGVPIWDVVKLAKPLIENGLLVEQR</sequence>
<dbReference type="InterPro" id="IPR032610">
    <property type="entry name" value="DUF2172"/>
</dbReference>
<dbReference type="Pfam" id="PF16254">
    <property type="entry name" value="DUF4910"/>
    <property type="match status" value="1"/>
</dbReference>
<dbReference type="SUPFAM" id="SSF53187">
    <property type="entry name" value="Zn-dependent exopeptidases"/>
    <property type="match status" value="1"/>
</dbReference>
<dbReference type="PIRSF" id="PIRSF015244">
    <property type="entry name" value="UCP015244"/>
    <property type="match status" value="1"/>
</dbReference>
<dbReference type="Gene3D" id="3.40.630.10">
    <property type="entry name" value="Zn peptidases"/>
    <property type="match status" value="1"/>
</dbReference>
<accession>A0ABT8XCN0</accession>
<dbReference type="Gene3D" id="3.50.30.90">
    <property type="match status" value="1"/>
</dbReference>
<dbReference type="InterPro" id="IPR032589">
    <property type="entry name" value="DUF4910"/>
</dbReference>
<evidence type="ECO:0000259" key="2">
    <source>
        <dbReference type="Pfam" id="PF16221"/>
    </source>
</evidence>
<reference evidence="4" key="1">
    <citation type="submission" date="2022-04" db="EMBL/GenBank/DDBJ databases">
        <title>Shinella lacus sp. nov., a novel member of the genus Shinella from water.</title>
        <authorList>
            <person name="Deng Y."/>
        </authorList>
    </citation>
    <scope>NUCLEOTIDE SEQUENCE</scope>
    <source>
        <strain evidence="4">JCM 31239</strain>
    </source>
</reference>
<dbReference type="Pfam" id="PF16221">
    <property type="entry name" value="HTH_47"/>
    <property type="match status" value="1"/>
</dbReference>
<evidence type="ECO:0000259" key="1">
    <source>
        <dbReference type="Pfam" id="PF09940"/>
    </source>
</evidence>
<evidence type="ECO:0000259" key="3">
    <source>
        <dbReference type="Pfam" id="PF16254"/>
    </source>
</evidence>
<dbReference type="CDD" id="cd05644">
    <property type="entry name" value="M28_like"/>
    <property type="match status" value="1"/>
</dbReference>
<name>A0ABT8XCN0_9HYPH</name>
<dbReference type="Gene3D" id="1.10.10.10">
    <property type="entry name" value="Winged helix-like DNA-binding domain superfamily/Winged helix DNA-binding domain"/>
    <property type="match status" value="1"/>
</dbReference>
<keyword evidence="5" id="KW-1185">Reference proteome</keyword>
<dbReference type="EMBL" id="WHSC02000003">
    <property type="protein sequence ID" value="MDO6121218.1"/>
    <property type="molecule type" value="Genomic_DNA"/>
</dbReference>
<proteinExistence type="predicted"/>
<organism evidence="4 5">
    <name type="scientific">Shinella curvata</name>
    <dbReference type="NCBI Taxonomy" id="1817964"/>
    <lineage>
        <taxon>Bacteria</taxon>
        <taxon>Pseudomonadati</taxon>
        <taxon>Pseudomonadota</taxon>
        <taxon>Alphaproteobacteria</taxon>
        <taxon>Hyphomicrobiales</taxon>
        <taxon>Rhizobiaceae</taxon>
        <taxon>Shinella</taxon>
    </lineage>
</organism>
<comment type="caution">
    <text evidence="4">The sequence shown here is derived from an EMBL/GenBank/DDBJ whole genome shotgun (WGS) entry which is preliminary data.</text>
</comment>
<dbReference type="InterPro" id="IPR012353">
    <property type="entry name" value="UCP015244"/>
</dbReference>
<evidence type="ECO:0000313" key="5">
    <source>
        <dbReference type="Proteomes" id="UP001177080"/>
    </source>
</evidence>